<keyword evidence="1" id="KW-0378">Hydrolase</keyword>
<accession>A0ABS6MH55</accession>
<evidence type="ECO:0000256" key="1">
    <source>
        <dbReference type="ARBA" id="ARBA00022801"/>
    </source>
</evidence>
<evidence type="ECO:0000259" key="2">
    <source>
        <dbReference type="Pfam" id="PF00326"/>
    </source>
</evidence>
<organism evidence="3 4">
    <name type="scientific">Arsukibacterium indicum</name>
    <dbReference type="NCBI Taxonomy" id="2848612"/>
    <lineage>
        <taxon>Bacteria</taxon>
        <taxon>Pseudomonadati</taxon>
        <taxon>Pseudomonadota</taxon>
        <taxon>Gammaproteobacteria</taxon>
        <taxon>Chromatiales</taxon>
        <taxon>Chromatiaceae</taxon>
        <taxon>Arsukibacterium</taxon>
    </lineage>
</organism>
<dbReference type="EMBL" id="JAHRID010000001">
    <property type="protein sequence ID" value="MBV2128123.1"/>
    <property type="molecule type" value="Genomic_DNA"/>
</dbReference>
<dbReference type="RefSeq" id="WP_217667152.1">
    <property type="nucleotide sequence ID" value="NZ_JAHRID010000001.1"/>
</dbReference>
<feature type="domain" description="Peptidase S9 prolyl oligopeptidase catalytic" evidence="2">
    <location>
        <begin position="429"/>
        <end position="641"/>
    </location>
</feature>
<evidence type="ECO:0000313" key="3">
    <source>
        <dbReference type="EMBL" id="MBV2128123.1"/>
    </source>
</evidence>
<sequence>MKRFLAVFFIVVLAGMPVAANELIPVRHFFEHAKFNNMKISPDGKHIAFTYQEDTEVKLAVMKLSNMAVTSSFAFGENMHVVNFHWGNKSRVLMEVAEVTGNLVNMYGTPVNLYAANIDGTRRLELFRTGMSGYTILHLLPDQPDRILIGKRHYAERNGMRAFTIDINRAKERYLDDQPQGVIAGLIADNSGAIRIGIEYIEGDTFDENKTVIHYKKNDSWQKLDLPSKRANPQVRPLGFSADNSRAYFSSNHDMAEDDVAGVFVYDFNTSEVSLIARHAFSDVGRAYHSHNGDVLAVSYMTTNNEVEFINREHRDAKLLAGLQAAFPDQAVSITSFDRAGKTALFRVSSDVNPGEFYLYDTENGQARYLASALGKLQKDQLQPMQQISFKARDGKTIRGLLTLPSDGAKNLPLIVNVHGGPFGPFDSWGFNSDVQFLASRGYAVLQINFRGSGGYGDDFQRAGRLQWGHAMQDDVTDGTLWAIEQGIADKERICIFGGSYGGYAALWGVIKEPDLYKCSVGYVGVYDMPLFFDGDGSDASRSPTIEQYITSHVGEGDDYMRSISPVHHVDKIKAELFIVHGSKDVRVPIVHANNLKKALDDIGKPYEWLVKEDGHGFFKVDHRVELYSKMVEFFDKHIGKPN</sequence>
<comment type="caution">
    <text evidence="3">The sequence shown here is derived from an EMBL/GenBank/DDBJ whole genome shotgun (WGS) entry which is preliminary data.</text>
</comment>
<gene>
    <name evidence="3" type="ORF">KQY15_03305</name>
</gene>
<dbReference type="Pfam" id="PF00326">
    <property type="entry name" value="Peptidase_S9"/>
    <property type="match status" value="1"/>
</dbReference>
<dbReference type="Proteomes" id="UP000704611">
    <property type="component" value="Unassembled WGS sequence"/>
</dbReference>
<reference evidence="3 4" key="1">
    <citation type="submission" date="2021-06" db="EMBL/GenBank/DDBJ databases">
        <title>Rheinheimera indica sp. nov., isolated from deep-sea sediment.</title>
        <authorList>
            <person name="Wang Z."/>
            <person name="Zhang X.-Y."/>
        </authorList>
    </citation>
    <scope>NUCLEOTIDE SEQUENCE [LARGE SCALE GENOMIC DNA]</scope>
    <source>
        <strain evidence="3 4">SM2107</strain>
    </source>
</reference>
<evidence type="ECO:0000313" key="4">
    <source>
        <dbReference type="Proteomes" id="UP000704611"/>
    </source>
</evidence>
<dbReference type="PANTHER" id="PTHR42776">
    <property type="entry name" value="SERINE PEPTIDASE S9 FAMILY MEMBER"/>
    <property type="match status" value="1"/>
</dbReference>
<proteinExistence type="predicted"/>
<protein>
    <submittedName>
        <fullName evidence="3">S9 family peptidase</fullName>
    </submittedName>
</protein>
<dbReference type="PANTHER" id="PTHR42776:SF27">
    <property type="entry name" value="DIPEPTIDYL PEPTIDASE FAMILY MEMBER 6"/>
    <property type="match status" value="1"/>
</dbReference>
<keyword evidence="4" id="KW-1185">Reference proteome</keyword>
<dbReference type="InterPro" id="IPR001375">
    <property type="entry name" value="Peptidase_S9_cat"/>
</dbReference>
<name>A0ABS6MH55_9GAMM</name>